<dbReference type="GO" id="GO:0016020">
    <property type="term" value="C:membrane"/>
    <property type="evidence" value="ECO:0007669"/>
    <property type="project" value="UniProtKB-SubCell"/>
</dbReference>
<feature type="transmembrane region" description="Helical" evidence="8">
    <location>
        <begin position="90"/>
        <end position="114"/>
    </location>
</feature>
<dbReference type="Gene3D" id="3.30.70.1450">
    <property type="entry name" value="Regulator of K+ conductance, C-terminal domain"/>
    <property type="match status" value="2"/>
</dbReference>
<dbReference type="PROSITE" id="PS51202">
    <property type="entry name" value="RCK_C"/>
    <property type="match status" value="2"/>
</dbReference>
<keyword evidence="4" id="KW-0630">Potassium</keyword>
<dbReference type="InterPro" id="IPR006037">
    <property type="entry name" value="RCK_C"/>
</dbReference>
<dbReference type="InterPro" id="IPR038770">
    <property type="entry name" value="Na+/solute_symporter_sf"/>
</dbReference>
<evidence type="ECO:0000313" key="10">
    <source>
        <dbReference type="EMBL" id="TSJ79416.1"/>
    </source>
</evidence>
<dbReference type="GO" id="GO:1902600">
    <property type="term" value="P:proton transmembrane transport"/>
    <property type="evidence" value="ECO:0007669"/>
    <property type="project" value="InterPro"/>
</dbReference>
<keyword evidence="11" id="KW-1185">Reference proteome</keyword>
<feature type="transmembrane region" description="Helical" evidence="8">
    <location>
        <begin position="299"/>
        <end position="321"/>
    </location>
</feature>
<reference evidence="10 11" key="1">
    <citation type="submission" date="2019-07" db="EMBL/GenBank/DDBJ databases">
        <title>Description of 53C-WASEF.</title>
        <authorList>
            <person name="Pitt A."/>
            <person name="Hahn M.W."/>
        </authorList>
    </citation>
    <scope>NUCLEOTIDE SEQUENCE [LARGE SCALE GENOMIC DNA]</scope>
    <source>
        <strain evidence="10 11">53C-WASEF</strain>
    </source>
</reference>
<gene>
    <name evidence="10" type="ORF">FPL22_09040</name>
</gene>
<keyword evidence="5 8" id="KW-0812">Transmembrane</keyword>
<feature type="transmembrane region" description="Helical" evidence="8">
    <location>
        <begin position="151"/>
        <end position="172"/>
    </location>
</feature>
<feature type="transmembrane region" description="Helical" evidence="8">
    <location>
        <begin position="333"/>
        <end position="353"/>
    </location>
</feature>
<evidence type="ECO:0000256" key="6">
    <source>
        <dbReference type="ARBA" id="ARBA00022989"/>
    </source>
</evidence>
<dbReference type="SUPFAM" id="SSF116726">
    <property type="entry name" value="TrkA C-terminal domain-like"/>
    <property type="match status" value="2"/>
</dbReference>
<comment type="subcellular location">
    <subcellularLocation>
        <location evidence="1">Membrane</location>
        <topology evidence="1">Multi-pass membrane protein</topology>
    </subcellularLocation>
</comment>
<dbReference type="InterPro" id="IPR006153">
    <property type="entry name" value="Cation/H_exchanger_TM"/>
</dbReference>
<comment type="similarity">
    <text evidence="2">Belongs to the monovalent cation:proton antiporter 2 (CPA2) transporter (TC 2.A.37) family.</text>
</comment>
<feature type="domain" description="RCK C-terminal" evidence="9">
    <location>
        <begin position="588"/>
        <end position="674"/>
    </location>
</feature>
<feature type="transmembrane region" description="Helical" evidence="8">
    <location>
        <begin position="59"/>
        <end position="78"/>
    </location>
</feature>
<evidence type="ECO:0000256" key="5">
    <source>
        <dbReference type="ARBA" id="ARBA00022692"/>
    </source>
</evidence>
<dbReference type="PANTHER" id="PTHR42751:SF3">
    <property type="entry name" value="SODIUM_GLUTAMATE SYMPORTER"/>
    <property type="match status" value="1"/>
</dbReference>
<feature type="transmembrane region" description="Helical" evidence="8">
    <location>
        <begin position="467"/>
        <end position="488"/>
    </location>
</feature>
<feature type="domain" description="RCK C-terminal" evidence="9">
    <location>
        <begin position="677"/>
        <end position="762"/>
    </location>
</feature>
<dbReference type="GO" id="GO:0015297">
    <property type="term" value="F:antiporter activity"/>
    <property type="evidence" value="ECO:0007669"/>
    <property type="project" value="InterPro"/>
</dbReference>
<keyword evidence="3" id="KW-0813">Transport</keyword>
<comment type="caution">
    <text evidence="10">The sequence shown here is derived from an EMBL/GenBank/DDBJ whole genome shotgun (WGS) entry which is preliminary data.</text>
</comment>
<evidence type="ECO:0000256" key="7">
    <source>
        <dbReference type="ARBA" id="ARBA00023136"/>
    </source>
</evidence>
<feature type="transmembrane region" description="Helical" evidence="8">
    <location>
        <begin position="509"/>
        <end position="532"/>
    </location>
</feature>
<dbReference type="AlphaFoldDB" id="A0A556QRZ5"/>
<dbReference type="OrthoDB" id="9781411at2"/>
<feature type="transmembrane region" description="Helical" evidence="8">
    <location>
        <begin position="120"/>
        <end position="139"/>
    </location>
</feature>
<evidence type="ECO:0000256" key="3">
    <source>
        <dbReference type="ARBA" id="ARBA00022448"/>
    </source>
</evidence>
<dbReference type="GO" id="GO:0008324">
    <property type="term" value="F:monoatomic cation transmembrane transporter activity"/>
    <property type="evidence" value="ECO:0007669"/>
    <property type="project" value="InterPro"/>
</dbReference>
<accession>A0A556QRZ5</accession>
<evidence type="ECO:0000313" key="11">
    <source>
        <dbReference type="Proteomes" id="UP000315648"/>
    </source>
</evidence>
<dbReference type="PANTHER" id="PTHR42751">
    <property type="entry name" value="SODIUM/HYDROGEN EXCHANGER FAMILY/TRKA DOMAIN PROTEIN"/>
    <property type="match status" value="1"/>
</dbReference>
<feature type="transmembrane region" description="Helical" evidence="8">
    <location>
        <begin position="12"/>
        <end position="39"/>
    </location>
</feature>
<dbReference type="EMBL" id="VMBG01000001">
    <property type="protein sequence ID" value="TSJ79416.1"/>
    <property type="molecule type" value="Genomic_DNA"/>
</dbReference>
<dbReference type="GO" id="GO:0006813">
    <property type="term" value="P:potassium ion transport"/>
    <property type="evidence" value="ECO:0007669"/>
    <property type="project" value="UniProtKB-KW"/>
</dbReference>
<evidence type="ECO:0000256" key="8">
    <source>
        <dbReference type="SAM" id="Phobius"/>
    </source>
</evidence>
<dbReference type="InterPro" id="IPR036721">
    <property type="entry name" value="RCK_C_sf"/>
</dbReference>
<keyword evidence="7 8" id="KW-0472">Membrane</keyword>
<organism evidence="10 11">
    <name type="scientific">Rariglobus hedericola</name>
    <dbReference type="NCBI Taxonomy" id="2597822"/>
    <lineage>
        <taxon>Bacteria</taxon>
        <taxon>Pseudomonadati</taxon>
        <taxon>Verrucomicrobiota</taxon>
        <taxon>Opitutia</taxon>
        <taxon>Opitutales</taxon>
        <taxon>Opitutaceae</taxon>
        <taxon>Rariglobus</taxon>
    </lineage>
</organism>
<evidence type="ECO:0000256" key="1">
    <source>
        <dbReference type="ARBA" id="ARBA00004141"/>
    </source>
</evidence>
<feature type="transmembrane region" description="Helical" evidence="8">
    <location>
        <begin position="219"/>
        <end position="238"/>
    </location>
</feature>
<evidence type="ECO:0000259" key="9">
    <source>
        <dbReference type="PROSITE" id="PS51202"/>
    </source>
</evidence>
<feature type="transmembrane region" description="Helical" evidence="8">
    <location>
        <begin position="430"/>
        <end position="451"/>
    </location>
</feature>
<feature type="transmembrane region" description="Helical" evidence="8">
    <location>
        <begin position="538"/>
        <end position="560"/>
    </location>
</feature>
<evidence type="ECO:0000256" key="4">
    <source>
        <dbReference type="ARBA" id="ARBA00022538"/>
    </source>
</evidence>
<dbReference type="Pfam" id="PF00999">
    <property type="entry name" value="Na_H_Exchanger"/>
    <property type="match status" value="1"/>
</dbReference>
<dbReference type="Proteomes" id="UP000315648">
    <property type="component" value="Unassembled WGS sequence"/>
</dbReference>
<feature type="transmembrane region" description="Helical" evidence="8">
    <location>
        <begin position="184"/>
        <end position="207"/>
    </location>
</feature>
<dbReference type="RefSeq" id="WP_144229953.1">
    <property type="nucleotide sequence ID" value="NZ_CBCRVV010000007.1"/>
</dbReference>
<feature type="transmembrane region" description="Helical" evidence="8">
    <location>
        <begin position="359"/>
        <end position="377"/>
    </location>
</feature>
<name>A0A556QRZ5_9BACT</name>
<keyword evidence="6 8" id="KW-1133">Transmembrane helix</keyword>
<keyword evidence="4" id="KW-0406">Ion transport</keyword>
<evidence type="ECO:0000256" key="2">
    <source>
        <dbReference type="ARBA" id="ARBA00005551"/>
    </source>
</evidence>
<proteinExistence type="inferred from homology"/>
<keyword evidence="4" id="KW-0633">Potassium transport</keyword>
<dbReference type="Pfam" id="PF02080">
    <property type="entry name" value="TrkA_C"/>
    <property type="match status" value="2"/>
</dbReference>
<sequence length="774" mass="82982">MEDGINFIQDLAIVLLAAGLAGSLCKRIGLSVIVGYLAAGLVIGPYTPPFSFVTDVARIQTLSQVGLVFLMFAIGLGLSLTKLGRMGLPTLIATGLGAFLMLNLTQLLGVFVGWTSMQSLFIASMFVVSSSAVIAKIVSELKLTHEGAAQRALGITVMEDVVAVVMLTILASQTQSGGGDGASVGTLLATMSAFVVLLVGAGLLFVPRLLRRLEARADAELQTIIVAGVLFLLSIAAAKAGYSLALGAFLLGAIVAEMPQKVGVEKSFAGMRDLFSSVFFVSIGMMIDVRLLFGVWPLILGLFAFVMICRPIACGLAMVICGTHPREARRAGLLLTPLGEFSFIIAQLGVSSAVLPASYYPLAVGVSILTVLATPLINRNAGPLLRFAERIEPRWLTRALEAYHGWLQQAQNGKSSPLAWKLIRSRIPQIAIEMLVTSGLLIFSGQILAFIEGSFSSEWIETVRLNYIFWGVIGLIVLVMLVALWRNVTAIVMILAESLGEGTRLPASVIYNGLRAISAVLLGYWLYAILPINALPGWGWVVIGAAALVVVAIFSSRLVYWHSTWQSSVQDVLREDPDRPSGVRTEARNALDQGLEGWDMRLDDYTVPDDAAYAGNDLAQLAIPSRFGCSVIEVERNGYVITRTGPDLRIYPGDKLLLLGKDQGLAAARDFLQGTTKTVDETSDEFSGSILQTHAVPAGPHTGKTLAQLQIARETGVRVVGIHRDNTKIINPDGNQSLQSGDNLLVVGTLEELRSFRRWLRGGGETIPPFPVSA</sequence>
<protein>
    <submittedName>
        <fullName evidence="10">Sodium:proton exchanger</fullName>
    </submittedName>
</protein>
<dbReference type="Gene3D" id="1.20.1530.20">
    <property type="match status" value="1"/>
</dbReference>